<evidence type="ECO:0000259" key="1">
    <source>
        <dbReference type="Pfam" id="PF00583"/>
    </source>
</evidence>
<dbReference type="AlphaFoldDB" id="A0A9D2M8V6"/>
<dbReference type="SUPFAM" id="SSF55729">
    <property type="entry name" value="Acyl-CoA N-acyltransferases (Nat)"/>
    <property type="match status" value="1"/>
</dbReference>
<organism evidence="2 3">
    <name type="scientific">Candidatus Gemmiger avicola</name>
    <dbReference type="NCBI Taxonomy" id="2838605"/>
    <lineage>
        <taxon>Bacteria</taxon>
        <taxon>Bacillati</taxon>
        <taxon>Bacillota</taxon>
        <taxon>Clostridia</taxon>
        <taxon>Eubacteriales</taxon>
        <taxon>Gemmiger</taxon>
    </lineage>
</organism>
<dbReference type="GO" id="GO:0016747">
    <property type="term" value="F:acyltransferase activity, transferring groups other than amino-acyl groups"/>
    <property type="evidence" value="ECO:0007669"/>
    <property type="project" value="InterPro"/>
</dbReference>
<name>A0A9D2M8V6_9FIRM</name>
<accession>A0A9D2M8V6</accession>
<feature type="non-terminal residue" evidence="2">
    <location>
        <position position="1"/>
    </location>
</feature>
<reference evidence="2" key="1">
    <citation type="journal article" date="2021" name="PeerJ">
        <title>Extensive microbial diversity within the chicken gut microbiome revealed by metagenomics and culture.</title>
        <authorList>
            <person name="Gilroy R."/>
            <person name="Ravi A."/>
            <person name="Getino M."/>
            <person name="Pursley I."/>
            <person name="Horton D.L."/>
            <person name="Alikhan N.F."/>
            <person name="Baker D."/>
            <person name="Gharbi K."/>
            <person name="Hall N."/>
            <person name="Watson M."/>
            <person name="Adriaenssens E.M."/>
            <person name="Foster-Nyarko E."/>
            <person name="Jarju S."/>
            <person name="Secka A."/>
            <person name="Antonio M."/>
            <person name="Oren A."/>
            <person name="Chaudhuri R.R."/>
            <person name="La Ragione R."/>
            <person name="Hildebrand F."/>
            <person name="Pallen M.J."/>
        </authorList>
    </citation>
    <scope>NUCLEOTIDE SEQUENCE</scope>
    <source>
        <strain evidence="2">ChiBcec8-13705</strain>
    </source>
</reference>
<dbReference type="InterPro" id="IPR016181">
    <property type="entry name" value="Acyl_CoA_acyltransferase"/>
</dbReference>
<dbReference type="InterPro" id="IPR000182">
    <property type="entry name" value="GNAT_dom"/>
</dbReference>
<comment type="caution">
    <text evidence="2">The sequence shown here is derived from an EMBL/GenBank/DDBJ whole genome shotgun (WGS) entry which is preliminary data.</text>
</comment>
<evidence type="ECO:0000313" key="2">
    <source>
        <dbReference type="EMBL" id="HJB42969.1"/>
    </source>
</evidence>
<dbReference type="Pfam" id="PF00583">
    <property type="entry name" value="Acetyltransf_1"/>
    <property type="match status" value="1"/>
</dbReference>
<evidence type="ECO:0000313" key="3">
    <source>
        <dbReference type="Proteomes" id="UP000886803"/>
    </source>
</evidence>
<dbReference type="EMBL" id="DWYG01000183">
    <property type="protein sequence ID" value="HJB42969.1"/>
    <property type="molecule type" value="Genomic_DNA"/>
</dbReference>
<dbReference type="Proteomes" id="UP000886803">
    <property type="component" value="Unassembled WGS sequence"/>
</dbReference>
<reference evidence="2" key="2">
    <citation type="submission" date="2021-04" db="EMBL/GenBank/DDBJ databases">
        <authorList>
            <person name="Gilroy R."/>
        </authorList>
    </citation>
    <scope>NUCLEOTIDE SEQUENCE</scope>
    <source>
        <strain evidence="2">ChiBcec8-13705</strain>
    </source>
</reference>
<sequence length="238" mass="26286">ENVLLLAHTAGDSTAVAAMLAAVPVECGRRRGLWFTGMATAAPLRGRGVMEKLLDACLRAYAQSGCEFAVTVPADGRERQALASLGFRNAFPLRVVRKPIPRNLFASAEFDNLTVRRLLDLRLHFQPACVQLPEPTVAEMVTRLYRRGMTIVSGPRGYGLFCQDGEVLQFLELQADNDHCADRLLQAAREHTGASRADILLAENQTLYLGAGKRCGYGMLRFLQKPFSTTDVYFRLLV</sequence>
<gene>
    <name evidence="2" type="ORF">H9945_10785</name>
</gene>
<protein>
    <recommendedName>
        <fullName evidence="1">N-acetyltransferase domain-containing protein</fullName>
    </recommendedName>
</protein>
<feature type="domain" description="N-acetyltransferase" evidence="1">
    <location>
        <begin position="15"/>
        <end position="87"/>
    </location>
</feature>
<dbReference type="Gene3D" id="3.40.630.30">
    <property type="match status" value="1"/>
</dbReference>
<proteinExistence type="predicted"/>